<keyword evidence="4" id="KW-0235">DNA replication</keyword>
<gene>
    <name evidence="7" type="ORF">GSBLH_T00006034001</name>
</gene>
<proteinExistence type="inferred from homology"/>
<dbReference type="GeneID" id="24922159"/>
<dbReference type="OrthoDB" id="336885at2759"/>
<keyword evidence="8" id="KW-1185">Reference proteome</keyword>
<accession>D8LVA3</accession>
<dbReference type="GO" id="GO:0003677">
    <property type="term" value="F:DNA binding"/>
    <property type="evidence" value="ECO:0007669"/>
    <property type="project" value="InterPro"/>
</dbReference>
<evidence type="ECO:0000256" key="2">
    <source>
        <dbReference type="ARBA" id="ARBA00007299"/>
    </source>
</evidence>
<dbReference type="PANTHER" id="PTHR23061">
    <property type="entry name" value="DNA POLYMERASE 2 ALPHA 70 KDA SUBUNIT"/>
    <property type="match status" value="1"/>
</dbReference>
<feature type="domain" description="DNA polymerase alpha/delta/epsilon subunit B" evidence="6">
    <location>
        <begin position="6"/>
        <end position="63"/>
    </location>
</feature>
<keyword evidence="5" id="KW-0539">Nucleus</keyword>
<dbReference type="InterPro" id="IPR007185">
    <property type="entry name" value="DNA_pol_a/d/e_bsu"/>
</dbReference>
<evidence type="ECO:0000256" key="4">
    <source>
        <dbReference type="ARBA" id="ARBA00022705"/>
    </source>
</evidence>
<evidence type="ECO:0000313" key="8">
    <source>
        <dbReference type="Proteomes" id="UP000008312"/>
    </source>
</evidence>
<protein>
    <recommendedName>
        <fullName evidence="3">DNA polymerase alpha subunit B</fullName>
    </recommendedName>
</protein>
<dbReference type="Proteomes" id="UP000008312">
    <property type="component" value="Unassembled WGS sequence"/>
</dbReference>
<dbReference type="PANTHER" id="PTHR23061:SF12">
    <property type="entry name" value="DNA POLYMERASE ALPHA SUBUNIT B"/>
    <property type="match status" value="1"/>
</dbReference>
<comment type="similarity">
    <text evidence="2">Belongs to the DNA polymerase alpha subunit B family.</text>
</comment>
<reference evidence="7" key="1">
    <citation type="submission" date="2010-02" db="EMBL/GenBank/DDBJ databases">
        <title>Sequencing and annotation of the Blastocystis hominis genome.</title>
        <authorList>
            <person name="Wincker P."/>
        </authorList>
    </citation>
    <scope>NUCLEOTIDE SEQUENCE</scope>
    <source>
        <strain evidence="7">Singapore isolate B</strain>
    </source>
</reference>
<evidence type="ECO:0000259" key="6">
    <source>
        <dbReference type="Pfam" id="PF04042"/>
    </source>
</evidence>
<name>D8LVA3_BLAHO</name>
<organism evidence="7">
    <name type="scientific">Blastocystis hominis</name>
    <dbReference type="NCBI Taxonomy" id="12968"/>
    <lineage>
        <taxon>Eukaryota</taxon>
        <taxon>Sar</taxon>
        <taxon>Stramenopiles</taxon>
        <taxon>Bigyra</taxon>
        <taxon>Opalozoa</taxon>
        <taxon>Opalinata</taxon>
        <taxon>Blastocystidae</taxon>
        <taxon>Blastocystis</taxon>
    </lineage>
</organism>
<dbReference type="RefSeq" id="XP_012893790.1">
    <property type="nucleotide sequence ID" value="XM_013038336.1"/>
</dbReference>
<dbReference type="Gene3D" id="3.60.21.60">
    <property type="match status" value="1"/>
</dbReference>
<dbReference type="EMBL" id="FN668638">
    <property type="protein sequence ID" value="CBK19742.2"/>
    <property type="molecule type" value="Genomic_DNA"/>
</dbReference>
<comment type="subcellular location">
    <subcellularLocation>
        <location evidence="1">Nucleus</location>
    </subcellularLocation>
</comment>
<dbReference type="AlphaFoldDB" id="D8LVA3"/>
<evidence type="ECO:0000256" key="3">
    <source>
        <dbReference type="ARBA" id="ARBA00018596"/>
    </source>
</evidence>
<dbReference type="InterPro" id="IPR016722">
    <property type="entry name" value="DNA_pol_alpha_bsu"/>
</dbReference>
<dbReference type="GO" id="GO:0006270">
    <property type="term" value="P:DNA replication initiation"/>
    <property type="evidence" value="ECO:0007669"/>
    <property type="project" value="TreeGrafter"/>
</dbReference>
<dbReference type="GO" id="GO:0005658">
    <property type="term" value="C:alpha DNA polymerase:primase complex"/>
    <property type="evidence" value="ECO:0007669"/>
    <property type="project" value="TreeGrafter"/>
</dbReference>
<dbReference type="InParanoid" id="D8LVA3"/>
<evidence type="ECO:0000256" key="5">
    <source>
        <dbReference type="ARBA" id="ARBA00023242"/>
    </source>
</evidence>
<evidence type="ECO:0000256" key="1">
    <source>
        <dbReference type="ARBA" id="ARBA00004123"/>
    </source>
</evidence>
<dbReference type="Pfam" id="PF04042">
    <property type="entry name" value="DNA_pol_E_B"/>
    <property type="match status" value="1"/>
</dbReference>
<evidence type="ECO:0000313" key="7">
    <source>
        <dbReference type="EMBL" id="CBK19742.2"/>
    </source>
</evidence>
<sequence>MRCRQEKNVDKQRLFCSQLLEQRSLYPLYPSLSIPLDAGKLPSLSMKEVPDLMIVATEKMRFVKEVSGVVCLSPGSLAFGNSGGTFARVTVYPLKEERREGSEGDWTELGIESGVKVDSLVAKRCKVEIVNIWCVCLIPRVRHRVFEISK</sequence>